<dbReference type="EMBL" id="BMYR01000006">
    <property type="protein sequence ID" value="GGW60553.1"/>
    <property type="molecule type" value="Genomic_DNA"/>
</dbReference>
<feature type="transmembrane region" description="Helical" evidence="4">
    <location>
        <begin position="346"/>
        <end position="368"/>
    </location>
</feature>
<evidence type="ECO:0000256" key="3">
    <source>
        <dbReference type="ARBA" id="ARBA00022553"/>
    </source>
</evidence>
<gene>
    <name evidence="6" type="ORF">GCM10008111_15740</name>
</gene>
<dbReference type="PANTHER" id="PTHR43065">
    <property type="entry name" value="SENSOR HISTIDINE KINASE"/>
    <property type="match status" value="1"/>
</dbReference>
<dbReference type="Pfam" id="PF02518">
    <property type="entry name" value="HATPase_c"/>
    <property type="match status" value="1"/>
</dbReference>
<dbReference type="SUPFAM" id="SSF55785">
    <property type="entry name" value="PYP-like sensor domain (PAS domain)"/>
    <property type="match status" value="1"/>
</dbReference>
<dbReference type="InterPro" id="IPR003594">
    <property type="entry name" value="HATPase_dom"/>
</dbReference>
<protein>
    <recommendedName>
        <fullName evidence="2">histidine kinase</fullName>
        <ecNumber evidence="2">2.7.13.3</ecNumber>
    </recommendedName>
</protein>
<keyword evidence="7" id="KW-1185">Reference proteome</keyword>
<dbReference type="NCBIfam" id="TIGR00229">
    <property type="entry name" value="sensory_box"/>
    <property type="match status" value="1"/>
</dbReference>
<keyword evidence="4" id="KW-1133">Transmembrane helix</keyword>
<organism evidence="6 7">
    <name type="scientific">Alishewanella tabrizica</name>
    <dbReference type="NCBI Taxonomy" id="671278"/>
    <lineage>
        <taxon>Bacteria</taxon>
        <taxon>Pseudomonadati</taxon>
        <taxon>Pseudomonadota</taxon>
        <taxon>Gammaproteobacteria</taxon>
        <taxon>Alteromonadales</taxon>
        <taxon>Alteromonadaceae</taxon>
        <taxon>Alishewanella</taxon>
    </lineage>
</organism>
<dbReference type="InterPro" id="IPR003661">
    <property type="entry name" value="HisK_dim/P_dom"/>
</dbReference>
<dbReference type="Gene3D" id="3.30.450.20">
    <property type="entry name" value="PAS domain"/>
    <property type="match status" value="2"/>
</dbReference>
<evidence type="ECO:0000313" key="6">
    <source>
        <dbReference type="EMBL" id="GGW60553.1"/>
    </source>
</evidence>
<evidence type="ECO:0000313" key="7">
    <source>
        <dbReference type="Proteomes" id="UP000634667"/>
    </source>
</evidence>
<dbReference type="PROSITE" id="PS50109">
    <property type="entry name" value="HIS_KIN"/>
    <property type="match status" value="1"/>
</dbReference>
<evidence type="ECO:0000256" key="1">
    <source>
        <dbReference type="ARBA" id="ARBA00000085"/>
    </source>
</evidence>
<dbReference type="CDD" id="cd00075">
    <property type="entry name" value="HATPase"/>
    <property type="match status" value="1"/>
</dbReference>
<keyword evidence="4" id="KW-0812">Transmembrane</keyword>
<dbReference type="CDD" id="cd12913">
    <property type="entry name" value="PDC1_MCP_like"/>
    <property type="match status" value="1"/>
</dbReference>
<dbReference type="InterPro" id="IPR036890">
    <property type="entry name" value="HATPase_C_sf"/>
</dbReference>
<dbReference type="InterPro" id="IPR005467">
    <property type="entry name" value="His_kinase_dom"/>
</dbReference>
<dbReference type="Proteomes" id="UP000634667">
    <property type="component" value="Unassembled WGS sequence"/>
</dbReference>
<evidence type="ECO:0000259" key="5">
    <source>
        <dbReference type="PROSITE" id="PS50109"/>
    </source>
</evidence>
<feature type="transmembrane region" description="Helical" evidence="4">
    <location>
        <begin position="9"/>
        <end position="31"/>
    </location>
</feature>
<dbReference type="SUPFAM" id="SSF47384">
    <property type="entry name" value="Homodimeric domain of signal transducing histidine kinase"/>
    <property type="match status" value="1"/>
</dbReference>
<dbReference type="InterPro" id="IPR000014">
    <property type="entry name" value="PAS"/>
</dbReference>
<keyword evidence="4" id="KW-0472">Membrane</keyword>
<proteinExistence type="predicted"/>
<dbReference type="Pfam" id="PF22673">
    <property type="entry name" value="MCP-like_PDC_1"/>
    <property type="match status" value="1"/>
</dbReference>
<dbReference type="SMART" id="SM00388">
    <property type="entry name" value="HisKA"/>
    <property type="match status" value="1"/>
</dbReference>
<dbReference type="EC" id="2.7.13.3" evidence="2"/>
<dbReference type="PRINTS" id="PR00344">
    <property type="entry name" value="BCTRLSENSOR"/>
</dbReference>
<dbReference type="SUPFAM" id="SSF55874">
    <property type="entry name" value="ATPase domain of HSP90 chaperone/DNA topoisomerase II/histidine kinase"/>
    <property type="match status" value="1"/>
</dbReference>
<dbReference type="InterPro" id="IPR035965">
    <property type="entry name" value="PAS-like_dom_sf"/>
</dbReference>
<keyword evidence="3" id="KW-0597">Phosphoprotein</keyword>
<dbReference type="InterPro" id="IPR004358">
    <property type="entry name" value="Sig_transdc_His_kin-like_C"/>
</dbReference>
<accession>A0ABQ2WNP6</accession>
<dbReference type="Gene3D" id="1.10.287.130">
    <property type="match status" value="1"/>
</dbReference>
<name>A0ABQ2WNP6_9ALTE</name>
<sequence length="789" mass="88076">MSGQLRKNLLISTVFLLMSFGGMLLIAIYLLQQASIQSSRDAWAQAQSSIEFQLLLNAENISNNIKNHIQRAVETPELLALMASKTVEKSEQLSRTQLKTLVAEALRANPVVNSVYMHFQPNAYDGEDDANRGDYRHSSEQGTLEIYWVKHADGLHFYPIADGNFKYQQQLDAYGQSESEWYNCPSQTRQNCITEPFWWELQDLINVQLMSVTVPIIANNAFLGIAGVDLNMPEFNAAITAFVRPLYGGNVRFYLLTDSARLLAANDYPERVGESLQDVDAAISTLFNTPSQRTFVQGEQGYLIERLSLTILNKQWHMLLLIPEQEALTEFTQARADFTRLSVRNMAGLILSSGLLILLTMAIALKYLHKRERLLSQSQAELELILRAAPTPISVGYLVHDKVILHKVNQAWLDKFGYSDQQIALNTFSDALLWSSAADHTRLMQQIRQEGQVTAFVVWLTRRDGSAFLGEISATVVQTDDETLLVTVYDDISDHYALQGQLLAINDQLEQRVDQRTQQLQHTINTLELTKQELIQSEKLAALGNLVAGIAHELNTPVGNAVLAASRLKSDYQHLVAKTAVGLTKKDFEQFLADGQDSTAILDRNLLRAAELIRSFKQVAIDQTSLQRRTAFVHEILDDVLLMLQPSIRKSGHSVTLQQPDQPILIESYPGPLEQVLINLVQNALIHAFDQPGGQVTITVSQLDQTLMLSVADNGKGIPLAIQPKIFEPFFTTRLGQGGSGLGLSLAHNMVTGILKGQLRVESMPGEGSRFWVTMPRVTPEQYLSNKEG</sequence>
<dbReference type="CDD" id="cd00130">
    <property type="entry name" value="PAS"/>
    <property type="match status" value="1"/>
</dbReference>
<feature type="domain" description="Histidine kinase" evidence="5">
    <location>
        <begin position="549"/>
        <end position="779"/>
    </location>
</feature>
<dbReference type="RefSeq" id="WP_189482269.1">
    <property type="nucleotide sequence ID" value="NZ_BMYR01000006.1"/>
</dbReference>
<comment type="catalytic activity">
    <reaction evidence="1">
        <text>ATP + protein L-histidine = ADP + protein N-phospho-L-histidine.</text>
        <dbReference type="EC" id="2.7.13.3"/>
    </reaction>
</comment>
<dbReference type="Pfam" id="PF13426">
    <property type="entry name" value="PAS_9"/>
    <property type="match status" value="1"/>
</dbReference>
<evidence type="ECO:0000256" key="4">
    <source>
        <dbReference type="SAM" id="Phobius"/>
    </source>
</evidence>
<evidence type="ECO:0000256" key="2">
    <source>
        <dbReference type="ARBA" id="ARBA00012438"/>
    </source>
</evidence>
<dbReference type="SMART" id="SM00387">
    <property type="entry name" value="HATPase_c"/>
    <property type="match status" value="1"/>
</dbReference>
<comment type="caution">
    <text evidence="6">The sequence shown here is derived from an EMBL/GenBank/DDBJ whole genome shotgun (WGS) entry which is preliminary data.</text>
</comment>
<reference evidence="7" key="1">
    <citation type="journal article" date="2019" name="Int. J. Syst. Evol. Microbiol.">
        <title>The Global Catalogue of Microorganisms (GCM) 10K type strain sequencing project: providing services to taxonomists for standard genome sequencing and annotation.</title>
        <authorList>
            <consortium name="The Broad Institute Genomics Platform"/>
            <consortium name="The Broad Institute Genome Sequencing Center for Infectious Disease"/>
            <person name="Wu L."/>
            <person name="Ma J."/>
        </authorList>
    </citation>
    <scope>NUCLEOTIDE SEQUENCE [LARGE SCALE GENOMIC DNA]</scope>
    <source>
        <strain evidence="7">KCTC 23723</strain>
    </source>
</reference>
<dbReference type="PANTHER" id="PTHR43065:SF47">
    <property type="match status" value="1"/>
</dbReference>
<dbReference type="InterPro" id="IPR036097">
    <property type="entry name" value="HisK_dim/P_sf"/>
</dbReference>
<dbReference type="Gene3D" id="3.30.565.10">
    <property type="entry name" value="Histidine kinase-like ATPase, C-terminal domain"/>
    <property type="match status" value="1"/>
</dbReference>